<reference evidence="1" key="2">
    <citation type="submission" date="2023-01" db="EMBL/GenBank/DDBJ databases">
        <authorList>
            <person name="Sun Q."/>
            <person name="Evtushenko L."/>
        </authorList>
    </citation>
    <scope>NUCLEOTIDE SEQUENCE</scope>
    <source>
        <strain evidence="1">VKM Ac-1447</strain>
    </source>
</reference>
<organism evidence="1 2">
    <name type="scientific">Microbacterium imperiale</name>
    <dbReference type="NCBI Taxonomy" id="33884"/>
    <lineage>
        <taxon>Bacteria</taxon>
        <taxon>Bacillati</taxon>
        <taxon>Actinomycetota</taxon>
        <taxon>Actinomycetes</taxon>
        <taxon>Micrococcales</taxon>
        <taxon>Microbacteriaceae</taxon>
        <taxon>Microbacterium</taxon>
    </lineage>
</organism>
<dbReference type="RefSeq" id="WP_210004825.1">
    <property type="nucleotide sequence ID" value="NZ_BSEO01000001.1"/>
</dbReference>
<dbReference type="AlphaFoldDB" id="A0A9W6HEU7"/>
<protein>
    <recommendedName>
        <fullName evidence="3">Helix-turn-helix domain-containing protein</fullName>
    </recommendedName>
</protein>
<reference evidence="1" key="1">
    <citation type="journal article" date="2014" name="Int. J. Syst. Evol. Microbiol.">
        <title>Complete genome sequence of Corynebacterium casei LMG S-19264T (=DSM 44701T), isolated from a smear-ripened cheese.</title>
        <authorList>
            <consortium name="US DOE Joint Genome Institute (JGI-PGF)"/>
            <person name="Walter F."/>
            <person name="Albersmeier A."/>
            <person name="Kalinowski J."/>
            <person name="Ruckert C."/>
        </authorList>
    </citation>
    <scope>NUCLEOTIDE SEQUENCE</scope>
    <source>
        <strain evidence="1">VKM Ac-1447</strain>
    </source>
</reference>
<sequence length="88" mass="10543">MELEPDDHRLYTYREAAARVQRAKRTIIRWQVDGMQMTWGIRDGQRVRLVREDVLLAYWRASMRTDRGKREDVVRDHGGRWRSLTSVG</sequence>
<evidence type="ECO:0000313" key="2">
    <source>
        <dbReference type="Proteomes" id="UP001142317"/>
    </source>
</evidence>
<name>A0A9W6HEU7_9MICO</name>
<dbReference type="Proteomes" id="UP001142317">
    <property type="component" value="Unassembled WGS sequence"/>
</dbReference>
<accession>A0A9W6HEU7</accession>
<dbReference type="EMBL" id="BSEO01000001">
    <property type="protein sequence ID" value="GLJ79012.1"/>
    <property type="molecule type" value="Genomic_DNA"/>
</dbReference>
<gene>
    <name evidence="1" type="ORF">GCM10017586_06940</name>
</gene>
<proteinExistence type="predicted"/>
<keyword evidence="2" id="KW-1185">Reference proteome</keyword>
<comment type="caution">
    <text evidence="1">The sequence shown here is derived from an EMBL/GenBank/DDBJ whole genome shotgun (WGS) entry which is preliminary data.</text>
</comment>
<evidence type="ECO:0008006" key="3">
    <source>
        <dbReference type="Google" id="ProtNLM"/>
    </source>
</evidence>
<evidence type="ECO:0000313" key="1">
    <source>
        <dbReference type="EMBL" id="GLJ79012.1"/>
    </source>
</evidence>